<evidence type="ECO:0000256" key="7">
    <source>
        <dbReference type="ARBA" id="ARBA00023136"/>
    </source>
</evidence>
<name>A0AAD7M1G0_QUISA</name>
<dbReference type="InterPro" id="IPR032675">
    <property type="entry name" value="LRR_dom_sf"/>
</dbReference>
<keyword evidence="8 11" id="KW-0675">Receptor</keyword>
<comment type="caution">
    <text evidence="11">The sequence shown here is derived from an EMBL/GenBank/DDBJ whole genome shotgun (WGS) entry which is preliminary data.</text>
</comment>
<reference evidence="11" key="1">
    <citation type="journal article" date="2023" name="Science">
        <title>Elucidation of the pathway for biosynthesis of saponin adjuvants from the soapbark tree.</title>
        <authorList>
            <person name="Reed J."/>
            <person name="Orme A."/>
            <person name="El-Demerdash A."/>
            <person name="Owen C."/>
            <person name="Martin L.B.B."/>
            <person name="Misra R.C."/>
            <person name="Kikuchi S."/>
            <person name="Rejzek M."/>
            <person name="Martin A.C."/>
            <person name="Harkess A."/>
            <person name="Leebens-Mack J."/>
            <person name="Louveau T."/>
            <person name="Stephenson M.J."/>
            <person name="Osbourn A."/>
        </authorList>
    </citation>
    <scope>NUCLEOTIDE SEQUENCE</scope>
    <source>
        <strain evidence="11">S10</strain>
    </source>
</reference>
<dbReference type="KEGG" id="qsa:O6P43_012347"/>
<keyword evidence="3" id="KW-0812">Transmembrane</keyword>
<dbReference type="AlphaFoldDB" id="A0AAD7M1G0"/>
<evidence type="ECO:0000256" key="9">
    <source>
        <dbReference type="ARBA" id="ARBA00023180"/>
    </source>
</evidence>
<protein>
    <submittedName>
        <fullName evidence="11">Leucine-rich receptor-like kinase family protein</fullName>
    </submittedName>
</protein>
<evidence type="ECO:0000313" key="12">
    <source>
        <dbReference type="Proteomes" id="UP001163823"/>
    </source>
</evidence>
<dbReference type="FunFam" id="3.80.10.10:FF:000041">
    <property type="entry name" value="LRR receptor-like serine/threonine-protein kinase ERECTA"/>
    <property type="match status" value="1"/>
</dbReference>
<accession>A0AAD7M1G0</accession>
<dbReference type="PANTHER" id="PTHR48061">
    <property type="entry name" value="LEUCINE-RICH REPEAT RECEPTOR PROTEIN KINASE EMS1-LIKE-RELATED"/>
    <property type="match status" value="1"/>
</dbReference>
<gene>
    <name evidence="11" type="ORF">O6P43_012347</name>
</gene>
<dbReference type="GO" id="GO:0016301">
    <property type="term" value="F:kinase activity"/>
    <property type="evidence" value="ECO:0007669"/>
    <property type="project" value="UniProtKB-KW"/>
</dbReference>
<evidence type="ECO:0000256" key="6">
    <source>
        <dbReference type="ARBA" id="ARBA00022989"/>
    </source>
</evidence>
<evidence type="ECO:0000256" key="3">
    <source>
        <dbReference type="ARBA" id="ARBA00022692"/>
    </source>
</evidence>
<dbReference type="Pfam" id="PF08263">
    <property type="entry name" value="LRRNT_2"/>
    <property type="match status" value="1"/>
</dbReference>
<evidence type="ECO:0000313" key="11">
    <source>
        <dbReference type="EMBL" id="KAJ7968209.1"/>
    </source>
</evidence>
<dbReference type="InterPro" id="IPR013210">
    <property type="entry name" value="LRR_N_plant-typ"/>
</dbReference>
<evidence type="ECO:0000256" key="8">
    <source>
        <dbReference type="ARBA" id="ARBA00023170"/>
    </source>
</evidence>
<sequence length="317" mass="34881">MHPLCHENESSALLQFKQSLKIKENTSSHVYPYSKIASWKLEDNNTDCCLWEGVDCDENSGHMIGLDLSNSNLYGSINSSSTLFQLVHLQSLNLAINDFNSSEIPARIGQLSRLTYLNLSSSTFAGNVPSEISQLAHLSSLDLSNTYDYPSPSRKSLKLGTDFTLENLVRDLTKLEYLHLSFVEISSTVPQVMSNLSSLKSLVLIDCGLSGEFPISIFHLPHLRNLRLGSNKDLNGYFPEFQLNSPLETIYLAVTNFSGKIPTSIGNLSSLVDFNIRNCNFFGSIPAQLGNLKSVISLKLAGNHFSGLIPSSIGNLT</sequence>
<keyword evidence="7" id="KW-0472">Membrane</keyword>
<keyword evidence="12" id="KW-1185">Reference proteome</keyword>
<evidence type="ECO:0000256" key="5">
    <source>
        <dbReference type="ARBA" id="ARBA00022737"/>
    </source>
</evidence>
<evidence type="ECO:0000256" key="4">
    <source>
        <dbReference type="ARBA" id="ARBA00022729"/>
    </source>
</evidence>
<dbReference type="GO" id="GO:0016020">
    <property type="term" value="C:membrane"/>
    <property type="evidence" value="ECO:0007669"/>
    <property type="project" value="UniProtKB-SubCell"/>
</dbReference>
<dbReference type="InterPro" id="IPR046956">
    <property type="entry name" value="RLP23-like"/>
</dbReference>
<keyword evidence="11" id="KW-0808">Transferase</keyword>
<dbReference type="Proteomes" id="UP001163823">
    <property type="component" value="Chromosome 5"/>
</dbReference>
<dbReference type="Pfam" id="PF00560">
    <property type="entry name" value="LRR_1"/>
    <property type="match status" value="3"/>
</dbReference>
<dbReference type="SUPFAM" id="SSF52058">
    <property type="entry name" value="L domain-like"/>
    <property type="match status" value="1"/>
</dbReference>
<keyword evidence="4" id="KW-0732">Signal</keyword>
<evidence type="ECO:0000256" key="2">
    <source>
        <dbReference type="ARBA" id="ARBA00022614"/>
    </source>
</evidence>
<dbReference type="Gene3D" id="3.80.10.10">
    <property type="entry name" value="Ribonuclease Inhibitor"/>
    <property type="match status" value="3"/>
</dbReference>
<keyword evidence="11" id="KW-0418">Kinase</keyword>
<organism evidence="11 12">
    <name type="scientific">Quillaja saponaria</name>
    <name type="common">Soap bark tree</name>
    <dbReference type="NCBI Taxonomy" id="32244"/>
    <lineage>
        <taxon>Eukaryota</taxon>
        <taxon>Viridiplantae</taxon>
        <taxon>Streptophyta</taxon>
        <taxon>Embryophyta</taxon>
        <taxon>Tracheophyta</taxon>
        <taxon>Spermatophyta</taxon>
        <taxon>Magnoliopsida</taxon>
        <taxon>eudicotyledons</taxon>
        <taxon>Gunneridae</taxon>
        <taxon>Pentapetalae</taxon>
        <taxon>rosids</taxon>
        <taxon>fabids</taxon>
        <taxon>Fabales</taxon>
        <taxon>Quillajaceae</taxon>
        <taxon>Quillaja</taxon>
    </lineage>
</organism>
<feature type="domain" description="Leucine-rich repeat-containing N-terminal plant-type" evidence="10">
    <location>
        <begin position="7"/>
        <end position="57"/>
    </location>
</feature>
<dbReference type="EMBL" id="JARAOO010000005">
    <property type="protein sequence ID" value="KAJ7968209.1"/>
    <property type="molecule type" value="Genomic_DNA"/>
</dbReference>
<keyword evidence="5" id="KW-0677">Repeat</keyword>
<keyword evidence="6" id="KW-1133">Transmembrane helix</keyword>
<evidence type="ECO:0000259" key="10">
    <source>
        <dbReference type="Pfam" id="PF08263"/>
    </source>
</evidence>
<proteinExistence type="predicted"/>
<keyword evidence="9" id="KW-0325">Glycoprotein</keyword>
<keyword evidence="2" id="KW-0433">Leucine-rich repeat</keyword>
<evidence type="ECO:0000256" key="1">
    <source>
        <dbReference type="ARBA" id="ARBA00004479"/>
    </source>
</evidence>
<dbReference type="PANTHER" id="PTHR48061:SF12">
    <property type="entry name" value="DISEASE RESISTANCE LIKE PROTEIN"/>
    <property type="match status" value="1"/>
</dbReference>
<dbReference type="InterPro" id="IPR001611">
    <property type="entry name" value="Leu-rich_rpt"/>
</dbReference>
<comment type="subcellular location">
    <subcellularLocation>
        <location evidence="1">Membrane</location>
        <topology evidence="1">Single-pass type I membrane protein</topology>
    </subcellularLocation>
</comment>